<evidence type="ECO:0000313" key="1">
    <source>
        <dbReference type="EMBL" id="AFY83746.1"/>
    </source>
</evidence>
<keyword evidence="2" id="KW-1185">Reference proteome</keyword>
<dbReference type="AlphaFoldDB" id="K9TNM6"/>
<dbReference type="KEGG" id="oac:Oscil6304_4218"/>
<gene>
    <name evidence="1" type="ORF">Oscil6304_4218</name>
</gene>
<reference evidence="1 2" key="1">
    <citation type="submission" date="2012-06" db="EMBL/GenBank/DDBJ databases">
        <title>Finished chromosome of genome of Oscillatoria acuminata PCC 6304.</title>
        <authorList>
            <consortium name="US DOE Joint Genome Institute"/>
            <person name="Gugger M."/>
            <person name="Coursin T."/>
            <person name="Rippka R."/>
            <person name="Tandeau De Marsac N."/>
            <person name="Huntemann M."/>
            <person name="Wei C.-L."/>
            <person name="Han J."/>
            <person name="Detter J.C."/>
            <person name="Han C."/>
            <person name="Tapia R."/>
            <person name="Davenport K."/>
            <person name="Daligault H."/>
            <person name="Erkkila T."/>
            <person name="Gu W."/>
            <person name="Munk A.C.C."/>
            <person name="Teshima H."/>
            <person name="Xu Y."/>
            <person name="Chain P."/>
            <person name="Chen A."/>
            <person name="Krypides N."/>
            <person name="Mavromatis K."/>
            <person name="Markowitz V."/>
            <person name="Szeto E."/>
            <person name="Ivanova N."/>
            <person name="Mikhailova N."/>
            <person name="Ovchinnikova G."/>
            <person name="Pagani I."/>
            <person name="Pati A."/>
            <person name="Goodwin L."/>
            <person name="Peters L."/>
            <person name="Pitluck S."/>
            <person name="Woyke T."/>
            <person name="Kerfeld C."/>
        </authorList>
    </citation>
    <scope>NUCLEOTIDE SEQUENCE [LARGE SCALE GENOMIC DNA]</scope>
    <source>
        <strain evidence="1 2">PCC 6304</strain>
    </source>
</reference>
<sequence length="72" mass="7840">MISNQTPCGVKSDLRINSIPQGVDVEVLYITKLFIGPLNRLKTTGLGLICCHGLSLVTIAAFHSQTRNTQQD</sequence>
<accession>K9TNM6</accession>
<protein>
    <submittedName>
        <fullName evidence="1">Uncharacterized protein</fullName>
    </submittedName>
</protein>
<evidence type="ECO:0000313" key="2">
    <source>
        <dbReference type="Proteomes" id="UP000010367"/>
    </source>
</evidence>
<dbReference type="HOGENOM" id="CLU_2718429_0_0_3"/>
<dbReference type="InParanoid" id="K9TNM6"/>
<name>K9TNM6_9CYAN</name>
<dbReference type="EMBL" id="CP003607">
    <property type="protein sequence ID" value="AFY83746.1"/>
    <property type="molecule type" value="Genomic_DNA"/>
</dbReference>
<proteinExistence type="predicted"/>
<organism evidence="1 2">
    <name type="scientific">Oscillatoria acuminata PCC 6304</name>
    <dbReference type="NCBI Taxonomy" id="56110"/>
    <lineage>
        <taxon>Bacteria</taxon>
        <taxon>Bacillati</taxon>
        <taxon>Cyanobacteriota</taxon>
        <taxon>Cyanophyceae</taxon>
        <taxon>Oscillatoriophycideae</taxon>
        <taxon>Oscillatoriales</taxon>
        <taxon>Oscillatoriaceae</taxon>
        <taxon>Oscillatoria</taxon>
    </lineage>
</organism>
<dbReference type="Proteomes" id="UP000010367">
    <property type="component" value="Chromosome"/>
</dbReference>